<keyword evidence="2" id="KW-0472">Membrane</keyword>
<evidence type="ECO:0000256" key="2">
    <source>
        <dbReference type="SAM" id="Phobius"/>
    </source>
</evidence>
<feature type="transmembrane region" description="Helical" evidence="2">
    <location>
        <begin position="12"/>
        <end position="39"/>
    </location>
</feature>
<evidence type="ECO:0000256" key="1">
    <source>
        <dbReference type="SAM" id="MobiDB-lite"/>
    </source>
</evidence>
<reference evidence="3 4" key="1">
    <citation type="submission" date="2023-03" db="EMBL/GenBank/DDBJ databases">
        <title>Mating type loci evolution in Malassezia.</title>
        <authorList>
            <person name="Coelho M.A."/>
        </authorList>
    </citation>
    <scope>NUCLEOTIDE SEQUENCE [LARGE SCALE GENOMIC DNA]</scope>
    <source>
        <strain evidence="3 4">CBS 9725</strain>
    </source>
</reference>
<protein>
    <submittedName>
        <fullName evidence="3">Uncharacterized protein</fullName>
    </submittedName>
</protein>
<feature type="transmembrane region" description="Helical" evidence="2">
    <location>
        <begin position="136"/>
        <end position="157"/>
    </location>
</feature>
<feature type="compositionally biased region" description="Basic residues" evidence="1">
    <location>
        <begin position="298"/>
        <end position="311"/>
    </location>
</feature>
<dbReference type="AlphaFoldDB" id="A0AAJ5YX21"/>
<feature type="compositionally biased region" description="Low complexity" evidence="1">
    <location>
        <begin position="285"/>
        <end position="294"/>
    </location>
</feature>
<keyword evidence="2" id="KW-1133">Transmembrane helix</keyword>
<feature type="compositionally biased region" description="Basic residues" evidence="1">
    <location>
        <begin position="260"/>
        <end position="270"/>
    </location>
</feature>
<feature type="transmembrane region" description="Helical" evidence="2">
    <location>
        <begin position="215"/>
        <end position="234"/>
    </location>
</feature>
<evidence type="ECO:0000313" key="3">
    <source>
        <dbReference type="EMBL" id="WFD01091.1"/>
    </source>
</evidence>
<dbReference type="Proteomes" id="UP001219567">
    <property type="component" value="Chromosome 7"/>
</dbReference>
<sequence>MVALLLGEPLPILISPVTILLYASVHVLLYITGLGTALLKLHSYLGVAYVNQSDPRMDIFLATIDAVCRSEAIASLASMKLRQHPDPNVSHSVFAQMVIGALISGGLPLLVGIFNLDSPAGLWSFGIPAWLQRPSLLLSPLPDLAGGVIVSMLVLLLTSSSKEPSAAAAFLHTYSVRQWVIHLLNYVSRPRPSLLHEKLAPLHHLPYLSFREAKAISAIALFVILIVPTLVRRVSRVAPALKSSQKSEATPLKAATSSKSRSKTTKSKVKAGKESLALPEPPVVSEASAIASQPSPAPRKRGRPKKIVVDE</sequence>
<feature type="region of interest" description="Disordered" evidence="1">
    <location>
        <begin position="245"/>
        <end position="311"/>
    </location>
</feature>
<organism evidence="3 4">
    <name type="scientific">Malassezia yamatoensis</name>
    <dbReference type="NCBI Taxonomy" id="253288"/>
    <lineage>
        <taxon>Eukaryota</taxon>
        <taxon>Fungi</taxon>
        <taxon>Dikarya</taxon>
        <taxon>Basidiomycota</taxon>
        <taxon>Ustilaginomycotina</taxon>
        <taxon>Malasseziomycetes</taxon>
        <taxon>Malasseziales</taxon>
        <taxon>Malasseziaceae</taxon>
        <taxon>Malassezia</taxon>
    </lineage>
</organism>
<feature type="transmembrane region" description="Helical" evidence="2">
    <location>
        <begin position="93"/>
        <end position="116"/>
    </location>
</feature>
<proteinExistence type="predicted"/>
<keyword evidence="4" id="KW-1185">Reference proteome</keyword>
<keyword evidence="2" id="KW-0812">Transmembrane</keyword>
<gene>
    <name evidence="3" type="ORF">MYAM1_003852</name>
</gene>
<name>A0AAJ5YX21_9BASI</name>
<dbReference type="EMBL" id="CP119949">
    <property type="protein sequence ID" value="WFD01091.1"/>
    <property type="molecule type" value="Genomic_DNA"/>
</dbReference>
<evidence type="ECO:0000313" key="4">
    <source>
        <dbReference type="Proteomes" id="UP001219567"/>
    </source>
</evidence>
<accession>A0AAJ5YX21</accession>